<protein>
    <submittedName>
        <fullName evidence="1">4208_t:CDS:1</fullName>
    </submittedName>
</protein>
<name>A0ACA9RAV2_9GLOM</name>
<dbReference type="EMBL" id="CAJVPT010073715">
    <property type="protein sequence ID" value="CAG8783289.1"/>
    <property type="molecule type" value="Genomic_DNA"/>
</dbReference>
<proteinExistence type="predicted"/>
<evidence type="ECO:0000313" key="2">
    <source>
        <dbReference type="Proteomes" id="UP000789525"/>
    </source>
</evidence>
<reference evidence="1" key="1">
    <citation type="submission" date="2021-06" db="EMBL/GenBank/DDBJ databases">
        <authorList>
            <person name="Kallberg Y."/>
            <person name="Tangrot J."/>
            <person name="Rosling A."/>
        </authorList>
    </citation>
    <scope>NUCLEOTIDE SEQUENCE</scope>
    <source>
        <strain evidence="1">CL356</strain>
    </source>
</reference>
<gene>
    <name evidence="1" type="ORF">ACOLOM_LOCUS14415</name>
</gene>
<feature type="non-terminal residue" evidence="1">
    <location>
        <position position="64"/>
    </location>
</feature>
<feature type="non-terminal residue" evidence="1">
    <location>
        <position position="1"/>
    </location>
</feature>
<comment type="caution">
    <text evidence="1">The sequence shown here is derived from an EMBL/GenBank/DDBJ whole genome shotgun (WGS) entry which is preliminary data.</text>
</comment>
<sequence>IPDPGARKDTVKWIRGEIEQSSGLTETDMIEQQLSYLQRLMKQVLPGFELAARTRKQKEPLPNG</sequence>
<accession>A0ACA9RAV2</accession>
<dbReference type="Proteomes" id="UP000789525">
    <property type="component" value="Unassembled WGS sequence"/>
</dbReference>
<keyword evidence="2" id="KW-1185">Reference proteome</keyword>
<evidence type="ECO:0000313" key="1">
    <source>
        <dbReference type="EMBL" id="CAG8783289.1"/>
    </source>
</evidence>
<organism evidence="1 2">
    <name type="scientific">Acaulospora colombiana</name>
    <dbReference type="NCBI Taxonomy" id="27376"/>
    <lineage>
        <taxon>Eukaryota</taxon>
        <taxon>Fungi</taxon>
        <taxon>Fungi incertae sedis</taxon>
        <taxon>Mucoromycota</taxon>
        <taxon>Glomeromycotina</taxon>
        <taxon>Glomeromycetes</taxon>
        <taxon>Diversisporales</taxon>
        <taxon>Acaulosporaceae</taxon>
        <taxon>Acaulospora</taxon>
    </lineage>
</organism>